<comment type="caution">
    <text evidence="1">The sequence shown here is derived from an EMBL/GenBank/DDBJ whole genome shotgun (WGS) entry which is preliminary data.</text>
</comment>
<gene>
    <name evidence="1" type="ORF">FIA58_012585</name>
</gene>
<reference evidence="2" key="1">
    <citation type="submission" date="2019-05" db="EMBL/GenBank/DDBJ databases">
        <title>Flavobacterium profundi sp. nov., isolated from a deep-sea seamount.</title>
        <authorList>
            <person name="Zhang D.-C."/>
        </authorList>
    </citation>
    <scope>NUCLEOTIDE SEQUENCE [LARGE SCALE GENOMIC DNA]</scope>
    <source>
        <strain evidence="2">EC11</strain>
    </source>
</reference>
<dbReference type="RefSeq" id="WP_140962835.1">
    <property type="nucleotide sequence ID" value="NZ_VEVQ02000007.1"/>
</dbReference>
<dbReference type="Proteomes" id="UP000817854">
    <property type="component" value="Unassembled WGS sequence"/>
</dbReference>
<organism evidence="1 2">
    <name type="scientific">Flavobacterium jejuense</name>
    <dbReference type="NCBI Taxonomy" id="1544455"/>
    <lineage>
        <taxon>Bacteria</taxon>
        <taxon>Pseudomonadati</taxon>
        <taxon>Bacteroidota</taxon>
        <taxon>Flavobacteriia</taxon>
        <taxon>Flavobacteriales</taxon>
        <taxon>Flavobacteriaceae</taxon>
        <taxon>Flavobacterium</taxon>
    </lineage>
</organism>
<protein>
    <submittedName>
        <fullName evidence="1">Uncharacterized protein</fullName>
    </submittedName>
</protein>
<evidence type="ECO:0000313" key="1">
    <source>
        <dbReference type="EMBL" id="NHN26515.1"/>
    </source>
</evidence>
<reference evidence="1 2" key="3">
    <citation type="submission" date="2020-02" db="EMBL/GenBank/DDBJ databases">
        <title>Flavobacterium profundi sp. nov., isolated from a deep-sea seamount.</title>
        <authorList>
            <person name="Zhang D.-C."/>
        </authorList>
    </citation>
    <scope>NUCLEOTIDE SEQUENCE [LARGE SCALE GENOMIC DNA]</scope>
    <source>
        <strain evidence="1 2">EC11</strain>
    </source>
</reference>
<sequence>MSFRKSTSLLLAVFVLFSNLGLAFNVHYCHDELSAISVDYQFEEACIKKQNSCCEVVNKHSECCSNKIVKVEKESDKALVTSFQFHLDCSILVANYSLDFPICEKTIENDFLDFYCDSNAPPFYKLYCQLIFYA</sequence>
<reference evidence="1 2" key="2">
    <citation type="submission" date="2019-05" db="EMBL/GenBank/DDBJ databases">
        <authorList>
            <person name="Lianzixin W."/>
        </authorList>
    </citation>
    <scope>NUCLEOTIDE SEQUENCE [LARGE SCALE GENOMIC DNA]</scope>
    <source>
        <strain evidence="1 2">EC11</strain>
    </source>
</reference>
<dbReference type="Pfam" id="PF26622">
    <property type="entry name" value="DUF8199"/>
    <property type="match status" value="1"/>
</dbReference>
<proteinExistence type="predicted"/>
<keyword evidence="2" id="KW-1185">Reference proteome</keyword>
<dbReference type="NCBIfam" id="NF047658">
    <property type="entry name" value="HYC_CC_PP"/>
    <property type="match status" value="1"/>
</dbReference>
<name>A0ABX0ITQ3_9FLAO</name>
<dbReference type="InterPro" id="IPR058512">
    <property type="entry name" value="DUF8199"/>
</dbReference>
<accession>A0ABX0ITQ3</accession>
<dbReference type="InterPro" id="IPR058060">
    <property type="entry name" value="HYC_CC_PP"/>
</dbReference>
<dbReference type="EMBL" id="VEVQ02000007">
    <property type="protein sequence ID" value="NHN26515.1"/>
    <property type="molecule type" value="Genomic_DNA"/>
</dbReference>
<evidence type="ECO:0000313" key="2">
    <source>
        <dbReference type="Proteomes" id="UP000817854"/>
    </source>
</evidence>